<feature type="binding site" evidence="9">
    <location>
        <position position="106"/>
    </location>
    <ligand>
        <name>4-amino-2-methyl-5-(diphosphooxymethyl)pyrimidine</name>
        <dbReference type="ChEBI" id="CHEBI:57841"/>
    </ligand>
</feature>
<feature type="domain" description="Thiamine phosphate synthase/TenI" evidence="12">
    <location>
        <begin position="5"/>
        <end position="186"/>
    </location>
</feature>
<evidence type="ECO:0000256" key="4">
    <source>
        <dbReference type="ARBA" id="ARBA00022842"/>
    </source>
</evidence>
<evidence type="ECO:0000256" key="1">
    <source>
        <dbReference type="ARBA" id="ARBA00005165"/>
    </source>
</evidence>
<evidence type="ECO:0000256" key="11">
    <source>
        <dbReference type="RuleBase" id="RU004253"/>
    </source>
</evidence>
<feature type="binding site" evidence="9">
    <location>
        <begin position="35"/>
        <end position="39"/>
    </location>
    <ligand>
        <name>4-amino-2-methyl-5-(diphosphooxymethyl)pyrimidine</name>
        <dbReference type="ChEBI" id="CHEBI:57841"/>
    </ligand>
</feature>
<accession>A0ABR7CY94</accession>
<feature type="binding site" evidence="9">
    <location>
        <position position="87"/>
    </location>
    <ligand>
        <name>Mg(2+)</name>
        <dbReference type="ChEBI" id="CHEBI:18420"/>
    </ligand>
</feature>
<gene>
    <name evidence="9 13" type="primary">thiE</name>
    <name evidence="13" type="ORF">H8S64_06000</name>
</gene>
<keyword evidence="2 9" id="KW-0808">Transferase</keyword>
<comment type="similarity">
    <text evidence="9 10">Belongs to the thiamine-phosphate synthase family.</text>
</comment>
<dbReference type="Pfam" id="PF02581">
    <property type="entry name" value="TMP-TENI"/>
    <property type="match status" value="1"/>
</dbReference>
<dbReference type="InterPro" id="IPR022998">
    <property type="entry name" value="ThiamineP_synth_TenI"/>
</dbReference>
<feature type="binding site" evidence="9">
    <location>
        <begin position="183"/>
        <end position="184"/>
    </location>
    <ligand>
        <name>2-[(2R,5Z)-2-carboxy-4-methylthiazol-5(2H)-ylidene]ethyl phosphate</name>
        <dbReference type="ChEBI" id="CHEBI:62899"/>
    </ligand>
</feature>
<comment type="function">
    <text evidence="9">Condenses 4-methyl-5-(beta-hydroxyethyl)thiazole monophosphate (THZ-P) and 2-methyl-4-amino-5-hydroxymethyl pyrimidine pyrophosphate (HMP-PP) to form thiamine monophosphate (TMP).</text>
</comment>
<comment type="caution">
    <text evidence="13">The sequence shown here is derived from an EMBL/GenBank/DDBJ whole genome shotgun (WGS) entry which is preliminary data.</text>
</comment>
<feature type="binding site" evidence="9">
    <location>
        <position position="68"/>
    </location>
    <ligand>
        <name>Mg(2+)</name>
        <dbReference type="ChEBI" id="CHEBI:18420"/>
    </ligand>
</feature>
<keyword evidence="14" id="KW-1185">Reference proteome</keyword>
<keyword evidence="5 9" id="KW-0784">Thiamine biosynthesis</keyword>
<feature type="binding site" evidence="9">
    <location>
        <position position="135"/>
    </location>
    <ligand>
        <name>4-amino-2-methyl-5-(diphosphooxymethyl)pyrimidine</name>
        <dbReference type="ChEBI" id="CHEBI:57841"/>
    </ligand>
</feature>
<evidence type="ECO:0000313" key="14">
    <source>
        <dbReference type="Proteomes" id="UP000646484"/>
    </source>
</evidence>
<organism evidence="13 14">
    <name type="scientific">Butyricimonas hominis</name>
    <dbReference type="NCBI Taxonomy" id="2763032"/>
    <lineage>
        <taxon>Bacteria</taxon>
        <taxon>Pseudomonadati</taxon>
        <taxon>Bacteroidota</taxon>
        <taxon>Bacteroidia</taxon>
        <taxon>Bacteroidales</taxon>
        <taxon>Odoribacteraceae</taxon>
        <taxon>Butyricimonas</taxon>
    </lineage>
</organism>
<feature type="binding site" evidence="9">
    <location>
        <position position="163"/>
    </location>
    <ligand>
        <name>2-[(2R,5Z)-2-carboxy-4-methylthiazol-5(2H)-ylidene]ethyl phosphate</name>
        <dbReference type="ChEBI" id="CHEBI:62899"/>
    </ligand>
</feature>
<evidence type="ECO:0000256" key="9">
    <source>
        <dbReference type="HAMAP-Rule" id="MF_00097"/>
    </source>
</evidence>
<dbReference type="EMBL" id="JACOOH010000002">
    <property type="protein sequence ID" value="MBC5620646.1"/>
    <property type="molecule type" value="Genomic_DNA"/>
</dbReference>
<evidence type="ECO:0000256" key="2">
    <source>
        <dbReference type="ARBA" id="ARBA00022679"/>
    </source>
</evidence>
<reference evidence="13 14" key="1">
    <citation type="submission" date="2020-08" db="EMBL/GenBank/DDBJ databases">
        <title>Genome public.</title>
        <authorList>
            <person name="Liu C."/>
            <person name="Sun Q."/>
        </authorList>
    </citation>
    <scope>NUCLEOTIDE SEQUENCE [LARGE SCALE GENOMIC DNA]</scope>
    <source>
        <strain evidence="13 14">NSJ-56</strain>
    </source>
</reference>
<dbReference type="EC" id="2.5.1.3" evidence="9"/>
<dbReference type="InterPro" id="IPR034291">
    <property type="entry name" value="TMP_synthase"/>
</dbReference>
<keyword evidence="4 9" id="KW-0460">Magnesium</keyword>
<comment type="pathway">
    <text evidence="1 9 11">Cofactor biosynthesis; thiamine diphosphate biosynthesis; thiamine phosphate from 4-amino-2-methyl-5-diphosphomethylpyrimidine and 4-methyl-5-(2-phosphoethyl)-thiazole: step 1/1.</text>
</comment>
<evidence type="ECO:0000256" key="10">
    <source>
        <dbReference type="RuleBase" id="RU003826"/>
    </source>
</evidence>
<dbReference type="PANTHER" id="PTHR20857:SF15">
    <property type="entry name" value="THIAMINE-PHOSPHATE SYNTHASE"/>
    <property type="match status" value="1"/>
</dbReference>
<comment type="cofactor">
    <cofactor evidence="9">
        <name>Mg(2+)</name>
        <dbReference type="ChEBI" id="CHEBI:18420"/>
    </cofactor>
    <text evidence="9">Binds 1 Mg(2+) ion per subunit.</text>
</comment>
<comment type="catalytic activity">
    <reaction evidence="8 9 10">
        <text>2-[(2R,5Z)-2-carboxy-4-methylthiazol-5(2H)-ylidene]ethyl phosphate + 4-amino-2-methyl-5-(diphosphooxymethyl)pyrimidine + 2 H(+) = thiamine phosphate + CO2 + diphosphate</text>
        <dbReference type="Rhea" id="RHEA:47844"/>
        <dbReference type="ChEBI" id="CHEBI:15378"/>
        <dbReference type="ChEBI" id="CHEBI:16526"/>
        <dbReference type="ChEBI" id="CHEBI:33019"/>
        <dbReference type="ChEBI" id="CHEBI:37575"/>
        <dbReference type="ChEBI" id="CHEBI:57841"/>
        <dbReference type="ChEBI" id="CHEBI:62899"/>
        <dbReference type="EC" id="2.5.1.3"/>
    </reaction>
</comment>
<feature type="binding site" evidence="9">
    <location>
        <begin position="132"/>
        <end position="134"/>
    </location>
    <ligand>
        <name>2-[(2R,5Z)-2-carboxy-4-methylthiazol-5(2H)-ylidene]ethyl phosphate</name>
        <dbReference type="ChEBI" id="CHEBI:62899"/>
    </ligand>
</feature>
<dbReference type="PANTHER" id="PTHR20857">
    <property type="entry name" value="THIAMINE-PHOSPHATE PYROPHOSPHORYLASE"/>
    <property type="match status" value="1"/>
</dbReference>
<dbReference type="GO" id="GO:0004789">
    <property type="term" value="F:thiamine-phosphate diphosphorylase activity"/>
    <property type="evidence" value="ECO:0007669"/>
    <property type="project" value="UniProtKB-EC"/>
</dbReference>
<keyword evidence="3 9" id="KW-0479">Metal-binding</keyword>
<dbReference type="CDD" id="cd00564">
    <property type="entry name" value="TMP_TenI"/>
    <property type="match status" value="1"/>
</dbReference>
<proteinExistence type="inferred from homology"/>
<comment type="catalytic activity">
    <reaction evidence="6 9 10">
        <text>4-methyl-5-(2-phosphooxyethyl)-thiazole + 4-amino-2-methyl-5-(diphosphooxymethyl)pyrimidine + H(+) = thiamine phosphate + diphosphate</text>
        <dbReference type="Rhea" id="RHEA:22328"/>
        <dbReference type="ChEBI" id="CHEBI:15378"/>
        <dbReference type="ChEBI" id="CHEBI:33019"/>
        <dbReference type="ChEBI" id="CHEBI:37575"/>
        <dbReference type="ChEBI" id="CHEBI:57841"/>
        <dbReference type="ChEBI" id="CHEBI:58296"/>
        <dbReference type="EC" id="2.5.1.3"/>
    </reaction>
</comment>
<evidence type="ECO:0000313" key="13">
    <source>
        <dbReference type="EMBL" id="MBC5620646.1"/>
    </source>
</evidence>
<comment type="catalytic activity">
    <reaction evidence="7 9 10">
        <text>2-(2-carboxy-4-methylthiazol-5-yl)ethyl phosphate + 4-amino-2-methyl-5-(diphosphooxymethyl)pyrimidine + 2 H(+) = thiamine phosphate + CO2 + diphosphate</text>
        <dbReference type="Rhea" id="RHEA:47848"/>
        <dbReference type="ChEBI" id="CHEBI:15378"/>
        <dbReference type="ChEBI" id="CHEBI:16526"/>
        <dbReference type="ChEBI" id="CHEBI:33019"/>
        <dbReference type="ChEBI" id="CHEBI:37575"/>
        <dbReference type="ChEBI" id="CHEBI:57841"/>
        <dbReference type="ChEBI" id="CHEBI:62890"/>
        <dbReference type="EC" id="2.5.1.3"/>
    </reaction>
</comment>
<dbReference type="NCBIfam" id="TIGR00693">
    <property type="entry name" value="thiE"/>
    <property type="match status" value="1"/>
</dbReference>
<evidence type="ECO:0000256" key="3">
    <source>
        <dbReference type="ARBA" id="ARBA00022723"/>
    </source>
</evidence>
<dbReference type="RefSeq" id="WP_186975348.1">
    <property type="nucleotide sequence ID" value="NZ_JACOOH010000002.1"/>
</dbReference>
<dbReference type="SUPFAM" id="SSF51391">
    <property type="entry name" value="Thiamin phosphate synthase"/>
    <property type="match status" value="1"/>
</dbReference>
<dbReference type="InterPro" id="IPR013785">
    <property type="entry name" value="Aldolase_TIM"/>
</dbReference>
<protein>
    <recommendedName>
        <fullName evidence="9">Thiamine-phosphate synthase</fullName>
        <shortName evidence="9">TP synthase</shortName>
        <shortName evidence="9">TPS</shortName>
        <ecNumber evidence="9">2.5.1.3</ecNumber>
    </recommendedName>
    <alternativeName>
        <fullName evidence="9">Thiamine-phosphate pyrophosphorylase</fullName>
        <shortName evidence="9">TMP pyrophosphorylase</shortName>
        <shortName evidence="9">TMP-PPase</shortName>
    </alternativeName>
</protein>
<name>A0ABR7CY94_9BACT</name>
<evidence type="ECO:0000256" key="5">
    <source>
        <dbReference type="ARBA" id="ARBA00022977"/>
    </source>
</evidence>
<evidence type="ECO:0000256" key="6">
    <source>
        <dbReference type="ARBA" id="ARBA00047334"/>
    </source>
</evidence>
<dbReference type="Gene3D" id="3.20.20.70">
    <property type="entry name" value="Aldolase class I"/>
    <property type="match status" value="1"/>
</dbReference>
<evidence type="ECO:0000259" key="12">
    <source>
        <dbReference type="Pfam" id="PF02581"/>
    </source>
</evidence>
<evidence type="ECO:0000256" key="8">
    <source>
        <dbReference type="ARBA" id="ARBA00047883"/>
    </source>
</evidence>
<feature type="binding site" evidence="9">
    <location>
        <position position="67"/>
    </location>
    <ligand>
        <name>4-amino-2-methyl-5-(diphosphooxymethyl)pyrimidine</name>
        <dbReference type="ChEBI" id="CHEBI:57841"/>
    </ligand>
</feature>
<dbReference type="HAMAP" id="MF_00097">
    <property type="entry name" value="TMP_synthase"/>
    <property type="match status" value="1"/>
</dbReference>
<evidence type="ECO:0000256" key="7">
    <source>
        <dbReference type="ARBA" id="ARBA00047851"/>
    </source>
</evidence>
<dbReference type="Proteomes" id="UP000646484">
    <property type="component" value="Unassembled WGS sequence"/>
</dbReference>
<dbReference type="InterPro" id="IPR036206">
    <property type="entry name" value="ThiamineP_synth_sf"/>
</dbReference>
<sequence length="204" mass="22145">MNAPLYLVTDEGLLHGKDLYSTVEAAVKGGVTMVQLREKESSTRDFIERAIRLKALLTPYHVPLIINDRVDVALAADADGVHVGQSDMPYSRVKRLLPKGKIIGLSVETREQVIEANEWDVTYIAASPVFSTTTKTNTIVEWGLDGLQWIRSVSRHPLVAIGGIHPDNVASIFRAGADSVAVISAIIGADDPGKAARELIRLIP</sequence>